<gene>
    <name evidence="3" type="ORF">CAPTEDRAFT_102157</name>
</gene>
<keyword evidence="5" id="KW-1185">Reference proteome</keyword>
<evidence type="ECO:0000313" key="4">
    <source>
        <dbReference type="EnsemblMetazoa" id="CapteP102157"/>
    </source>
</evidence>
<accession>R7VKQ5</accession>
<dbReference type="OrthoDB" id="5550464at2759"/>
<dbReference type="Proteomes" id="UP000014760">
    <property type="component" value="Unassembled WGS sequence"/>
</dbReference>
<dbReference type="InterPro" id="IPR002669">
    <property type="entry name" value="UreD"/>
</dbReference>
<proteinExistence type="inferred from homology"/>
<comment type="similarity">
    <text evidence="1">Belongs to the UreD family.</text>
</comment>
<dbReference type="PANTHER" id="PTHR33643">
    <property type="entry name" value="UREASE ACCESSORY PROTEIN D"/>
    <property type="match status" value="1"/>
</dbReference>
<keyword evidence="2" id="KW-0143">Chaperone</keyword>
<protein>
    <recommendedName>
        <fullName evidence="6">Urease accessory protein UreD</fullName>
    </recommendedName>
</protein>
<reference evidence="3 5" key="2">
    <citation type="journal article" date="2013" name="Nature">
        <title>Insights into bilaterian evolution from three spiralian genomes.</title>
        <authorList>
            <person name="Simakov O."/>
            <person name="Marletaz F."/>
            <person name="Cho S.J."/>
            <person name="Edsinger-Gonzales E."/>
            <person name="Havlak P."/>
            <person name="Hellsten U."/>
            <person name="Kuo D.H."/>
            <person name="Larsson T."/>
            <person name="Lv J."/>
            <person name="Arendt D."/>
            <person name="Savage R."/>
            <person name="Osoegawa K."/>
            <person name="de Jong P."/>
            <person name="Grimwood J."/>
            <person name="Chapman J.A."/>
            <person name="Shapiro H."/>
            <person name="Aerts A."/>
            <person name="Otillar R.P."/>
            <person name="Terry A.Y."/>
            <person name="Boore J.L."/>
            <person name="Grigoriev I.V."/>
            <person name="Lindberg D.R."/>
            <person name="Seaver E.C."/>
            <person name="Weisblat D.A."/>
            <person name="Putnam N.H."/>
            <person name="Rokhsar D.S."/>
        </authorList>
    </citation>
    <scope>NUCLEOTIDE SEQUENCE</scope>
    <source>
        <strain evidence="3 5">I ESC-2004</strain>
    </source>
</reference>
<organism evidence="3">
    <name type="scientific">Capitella teleta</name>
    <name type="common">Polychaete worm</name>
    <dbReference type="NCBI Taxonomy" id="283909"/>
    <lineage>
        <taxon>Eukaryota</taxon>
        <taxon>Metazoa</taxon>
        <taxon>Spiralia</taxon>
        <taxon>Lophotrochozoa</taxon>
        <taxon>Annelida</taxon>
        <taxon>Polychaeta</taxon>
        <taxon>Sedentaria</taxon>
        <taxon>Scolecida</taxon>
        <taxon>Capitellidae</taxon>
        <taxon>Capitella</taxon>
    </lineage>
</organism>
<sequence>MIPSFASTSECKWIYPIFYGGGLVEGDCTDVTLKIGDECAALLTTQGSTKVYSCKDAGVTKQATKCFVGPGAFLALLPDPIVPFKQADYFQSQSIDMASSSNIVVLDWVTAGRIARKEVWDFTRFGSKSCALSLQHMFIPS</sequence>
<evidence type="ECO:0000313" key="5">
    <source>
        <dbReference type="Proteomes" id="UP000014760"/>
    </source>
</evidence>
<dbReference type="HOGENOM" id="CLU_1877770_0_0_1"/>
<dbReference type="Pfam" id="PF01774">
    <property type="entry name" value="UreD"/>
    <property type="match status" value="1"/>
</dbReference>
<name>R7VKQ5_CAPTE</name>
<dbReference type="EMBL" id="KB292792">
    <property type="protein sequence ID" value="ELU16965.1"/>
    <property type="molecule type" value="Genomic_DNA"/>
</dbReference>
<dbReference type="GO" id="GO:0016151">
    <property type="term" value="F:nickel cation binding"/>
    <property type="evidence" value="ECO:0007669"/>
    <property type="project" value="InterPro"/>
</dbReference>
<dbReference type="EMBL" id="AMQN01017157">
    <property type="status" value="NOT_ANNOTATED_CDS"/>
    <property type="molecule type" value="Genomic_DNA"/>
</dbReference>
<reference evidence="5" key="1">
    <citation type="submission" date="2012-12" db="EMBL/GenBank/DDBJ databases">
        <authorList>
            <person name="Hellsten U."/>
            <person name="Grimwood J."/>
            <person name="Chapman J.A."/>
            <person name="Shapiro H."/>
            <person name="Aerts A."/>
            <person name="Otillar R.P."/>
            <person name="Terry A.Y."/>
            <person name="Boore J.L."/>
            <person name="Simakov O."/>
            <person name="Marletaz F."/>
            <person name="Cho S.-J."/>
            <person name="Edsinger-Gonzales E."/>
            <person name="Havlak P."/>
            <person name="Kuo D.-H."/>
            <person name="Larsson T."/>
            <person name="Lv J."/>
            <person name="Arendt D."/>
            <person name="Savage R."/>
            <person name="Osoegawa K."/>
            <person name="de Jong P."/>
            <person name="Lindberg D.R."/>
            <person name="Seaver E.C."/>
            <person name="Weisblat D.A."/>
            <person name="Putnam N.H."/>
            <person name="Grigoriev I.V."/>
            <person name="Rokhsar D.S."/>
        </authorList>
    </citation>
    <scope>NUCLEOTIDE SEQUENCE</scope>
    <source>
        <strain evidence="5">I ESC-2004</strain>
    </source>
</reference>
<reference evidence="4" key="3">
    <citation type="submission" date="2015-06" db="UniProtKB">
        <authorList>
            <consortium name="EnsemblMetazoa"/>
        </authorList>
    </citation>
    <scope>IDENTIFICATION</scope>
</reference>
<dbReference type="EnsemblMetazoa" id="CapteT102157">
    <property type="protein sequence ID" value="CapteP102157"/>
    <property type="gene ID" value="CapteG102157"/>
</dbReference>
<evidence type="ECO:0008006" key="6">
    <source>
        <dbReference type="Google" id="ProtNLM"/>
    </source>
</evidence>
<evidence type="ECO:0000313" key="3">
    <source>
        <dbReference type="EMBL" id="ELU16965.1"/>
    </source>
</evidence>
<dbReference type="OMA" id="WLYLIAY"/>
<dbReference type="STRING" id="283909.R7VKQ5"/>
<dbReference type="AlphaFoldDB" id="R7VKQ5"/>
<evidence type="ECO:0000256" key="1">
    <source>
        <dbReference type="ARBA" id="ARBA00007177"/>
    </source>
</evidence>
<evidence type="ECO:0000256" key="2">
    <source>
        <dbReference type="ARBA" id="ARBA00023186"/>
    </source>
</evidence>
<dbReference type="PANTHER" id="PTHR33643:SF1">
    <property type="entry name" value="UREASE ACCESSORY PROTEIN D"/>
    <property type="match status" value="1"/>
</dbReference>